<protein>
    <submittedName>
        <fullName evidence="1">Uncharacterized protein</fullName>
    </submittedName>
</protein>
<reference evidence="1" key="1">
    <citation type="journal article" date="2014" name="Int. J. Syst. Evol. Microbiol.">
        <title>Complete genome sequence of Corynebacterium casei LMG S-19264T (=DSM 44701T), isolated from a smear-ripened cheese.</title>
        <authorList>
            <consortium name="US DOE Joint Genome Institute (JGI-PGF)"/>
            <person name="Walter F."/>
            <person name="Albersmeier A."/>
            <person name="Kalinowski J."/>
            <person name="Ruckert C."/>
        </authorList>
    </citation>
    <scope>NUCLEOTIDE SEQUENCE</scope>
    <source>
        <strain evidence="1">KCTC 23310</strain>
    </source>
</reference>
<gene>
    <name evidence="1" type="ORF">GCM10007315_06060</name>
</gene>
<accession>A0A918WH63</accession>
<dbReference type="EMBL" id="BMYJ01000002">
    <property type="protein sequence ID" value="GHC47151.1"/>
    <property type="molecule type" value="Genomic_DNA"/>
</dbReference>
<proteinExistence type="predicted"/>
<comment type="caution">
    <text evidence="1">The sequence shown here is derived from an EMBL/GenBank/DDBJ whole genome shotgun (WGS) entry which is preliminary data.</text>
</comment>
<sequence>METMMTTLTNTRKALHDWLSVLGTAYVAARRERARWGAL</sequence>
<organism evidence="1 2">
    <name type="scientific">Neogemmobacter tilapiae</name>
    <dbReference type="NCBI Taxonomy" id="875041"/>
    <lineage>
        <taxon>Bacteria</taxon>
        <taxon>Pseudomonadati</taxon>
        <taxon>Pseudomonadota</taxon>
        <taxon>Alphaproteobacteria</taxon>
        <taxon>Rhodobacterales</taxon>
        <taxon>Paracoccaceae</taxon>
        <taxon>Neogemmobacter</taxon>
    </lineage>
</organism>
<name>A0A918WH63_9RHOB</name>
<evidence type="ECO:0000313" key="1">
    <source>
        <dbReference type="EMBL" id="GHC47151.1"/>
    </source>
</evidence>
<dbReference type="Proteomes" id="UP000638981">
    <property type="component" value="Unassembled WGS sequence"/>
</dbReference>
<reference evidence="1" key="2">
    <citation type="submission" date="2020-09" db="EMBL/GenBank/DDBJ databases">
        <authorList>
            <person name="Sun Q."/>
            <person name="Kim S."/>
        </authorList>
    </citation>
    <scope>NUCLEOTIDE SEQUENCE</scope>
    <source>
        <strain evidence="1">KCTC 23310</strain>
    </source>
</reference>
<evidence type="ECO:0000313" key="2">
    <source>
        <dbReference type="Proteomes" id="UP000638981"/>
    </source>
</evidence>
<dbReference type="AlphaFoldDB" id="A0A918WH63"/>
<keyword evidence="2" id="KW-1185">Reference proteome</keyword>